<evidence type="ECO:0000256" key="1">
    <source>
        <dbReference type="SAM" id="MobiDB-lite"/>
    </source>
</evidence>
<sequence length="55" mass="6135">MKVCAICTKTGLEVSIVGDIKATKDELNRIATQKLHRMKEKKNPKPLESTRGIIV</sequence>
<keyword evidence="4" id="KW-1185">Reference proteome</keyword>
<gene>
    <name evidence="3" type="ORF">QGN29_11750</name>
</gene>
<feature type="region of interest" description="Disordered" evidence="1">
    <location>
        <begin position="36"/>
        <end position="55"/>
    </location>
</feature>
<dbReference type="Proteomes" id="UP001268683">
    <property type="component" value="Chromosome"/>
</dbReference>
<evidence type="ECO:0000259" key="2">
    <source>
        <dbReference type="Pfam" id="PF21839"/>
    </source>
</evidence>
<evidence type="ECO:0000313" key="3">
    <source>
        <dbReference type="EMBL" id="WND02225.1"/>
    </source>
</evidence>
<organism evidence="3 4">
    <name type="scientific">Temperatibacter marinus</name>
    <dbReference type="NCBI Taxonomy" id="1456591"/>
    <lineage>
        <taxon>Bacteria</taxon>
        <taxon>Pseudomonadati</taxon>
        <taxon>Pseudomonadota</taxon>
        <taxon>Alphaproteobacteria</taxon>
        <taxon>Kordiimonadales</taxon>
        <taxon>Temperatibacteraceae</taxon>
        <taxon>Temperatibacter</taxon>
    </lineage>
</organism>
<dbReference type="KEGG" id="tmk:QGN29_11750"/>
<dbReference type="EMBL" id="CP123872">
    <property type="protein sequence ID" value="WND02225.1"/>
    <property type="molecule type" value="Genomic_DNA"/>
</dbReference>
<name>A0AA52HA04_9PROT</name>
<protein>
    <recommendedName>
        <fullName evidence="2">DUF6898 domain-containing protein</fullName>
    </recommendedName>
</protein>
<dbReference type="RefSeq" id="WP_310798060.1">
    <property type="nucleotide sequence ID" value="NZ_CP123872.1"/>
</dbReference>
<evidence type="ECO:0000313" key="4">
    <source>
        <dbReference type="Proteomes" id="UP001268683"/>
    </source>
</evidence>
<dbReference type="Pfam" id="PF21839">
    <property type="entry name" value="DUF6898"/>
    <property type="match status" value="1"/>
</dbReference>
<dbReference type="AlphaFoldDB" id="A0AA52HA04"/>
<proteinExistence type="predicted"/>
<reference evidence="3" key="1">
    <citation type="submission" date="2023-04" db="EMBL/GenBank/DDBJ databases">
        <title>Complete genome sequence of Temperatibacter marinus.</title>
        <authorList>
            <person name="Rong J.-C."/>
            <person name="Yi M.-L."/>
            <person name="Zhao Q."/>
        </authorList>
    </citation>
    <scope>NUCLEOTIDE SEQUENCE</scope>
    <source>
        <strain evidence="3">NBRC 110045</strain>
    </source>
</reference>
<accession>A0AA52HA04</accession>
<dbReference type="InterPro" id="IPR054193">
    <property type="entry name" value="DUF6898"/>
</dbReference>
<feature type="domain" description="DUF6898" evidence="2">
    <location>
        <begin position="1"/>
        <end position="41"/>
    </location>
</feature>